<dbReference type="GO" id="GO:0006629">
    <property type="term" value="P:lipid metabolic process"/>
    <property type="evidence" value="ECO:0007669"/>
    <property type="project" value="InterPro"/>
</dbReference>
<dbReference type="Proteomes" id="UP000248039">
    <property type="component" value="Unassembled WGS sequence"/>
</dbReference>
<keyword evidence="1" id="KW-0812">Transmembrane</keyword>
<evidence type="ECO:0000259" key="2">
    <source>
        <dbReference type="Pfam" id="PF00487"/>
    </source>
</evidence>
<keyword evidence="4" id="KW-1185">Reference proteome</keyword>
<dbReference type="EMBL" id="PYBW01000029">
    <property type="protein sequence ID" value="PYC83208.1"/>
    <property type="molecule type" value="Genomic_DNA"/>
</dbReference>
<proteinExistence type="predicted"/>
<feature type="domain" description="Fatty acid desaturase" evidence="2">
    <location>
        <begin position="57"/>
        <end position="243"/>
    </location>
</feature>
<dbReference type="Pfam" id="PF00487">
    <property type="entry name" value="FA_desaturase"/>
    <property type="match status" value="1"/>
</dbReference>
<organism evidence="3 4">
    <name type="scientific">Streptomyces tateyamensis</name>
    <dbReference type="NCBI Taxonomy" id="565073"/>
    <lineage>
        <taxon>Bacteria</taxon>
        <taxon>Bacillati</taxon>
        <taxon>Actinomycetota</taxon>
        <taxon>Actinomycetes</taxon>
        <taxon>Kitasatosporales</taxon>
        <taxon>Streptomycetaceae</taxon>
        <taxon>Streptomyces</taxon>
    </lineage>
</organism>
<feature type="transmembrane region" description="Helical" evidence="1">
    <location>
        <begin position="179"/>
        <end position="201"/>
    </location>
</feature>
<gene>
    <name evidence="3" type="ORF">C7C46_09235</name>
</gene>
<evidence type="ECO:0000256" key="1">
    <source>
        <dbReference type="SAM" id="Phobius"/>
    </source>
</evidence>
<dbReference type="AlphaFoldDB" id="A0A2V4PHG6"/>
<reference evidence="3 4" key="1">
    <citation type="submission" date="2018-03" db="EMBL/GenBank/DDBJ databases">
        <title>Bioinformatic expansion and discovery of thiopeptide antibiotics.</title>
        <authorList>
            <person name="Schwalen C.J."/>
            <person name="Hudson G.A."/>
            <person name="Mitchell D.A."/>
        </authorList>
    </citation>
    <scope>NUCLEOTIDE SEQUENCE [LARGE SCALE GENOMIC DNA]</scope>
    <source>
        <strain evidence="3 4">ATCC 21389</strain>
    </source>
</reference>
<evidence type="ECO:0000313" key="3">
    <source>
        <dbReference type="EMBL" id="PYC83208.1"/>
    </source>
</evidence>
<sequence>MGRLPRLFDRPLTLLTGRPLDGRHRTAYTPTRHLLNALASMTAGLAAGALALAAGGWWLLLVPAGWAMTLHSARNLRMMVYHQCAHLNMWGHKRHDVLLGRAIAALLMIQDFGRYSAEHVADHHALHHMTLRDPTVQAFLVSLGLRPGMSRRQMWRRMLGRTVSPLFHARFLTARIRSYFHAAAPAWRAGTLVALAAVAALATWLHLWLFVLVAWVVPMSVLYQVSNTFRLCVKHTFPAPDAPVRRGRDYFAGLTNAIFLGEAAPPPGLPAGHRLLAWARWWTRMLLVHFPARYLVLTGDTVVHDFHHRAPMSRDWANYLYAREDDHRLGHPGWPPYRHVWGLVAAIDLVFDSLRAADPAEYDPDRLAAVNHRELFSAFED</sequence>
<evidence type="ECO:0000313" key="4">
    <source>
        <dbReference type="Proteomes" id="UP000248039"/>
    </source>
</evidence>
<keyword evidence="1" id="KW-1133">Transmembrane helix</keyword>
<keyword evidence="1" id="KW-0472">Membrane</keyword>
<comment type="caution">
    <text evidence="3">The sequence shown here is derived from an EMBL/GenBank/DDBJ whole genome shotgun (WGS) entry which is preliminary data.</text>
</comment>
<feature type="transmembrane region" description="Helical" evidence="1">
    <location>
        <begin position="45"/>
        <end position="69"/>
    </location>
</feature>
<protein>
    <submittedName>
        <fullName evidence="3">Stearoyl-CoA 9-desaturase</fullName>
    </submittedName>
</protein>
<dbReference type="InterPro" id="IPR005804">
    <property type="entry name" value="FA_desaturase_dom"/>
</dbReference>
<dbReference type="OrthoDB" id="1550403at2"/>
<feature type="transmembrane region" description="Helical" evidence="1">
    <location>
        <begin position="207"/>
        <end position="225"/>
    </location>
</feature>
<accession>A0A2V4PHG6</accession>
<name>A0A2V4PHG6_9ACTN</name>